<comment type="caution">
    <text evidence="2">The sequence shown here is derived from an EMBL/GenBank/DDBJ whole genome shotgun (WGS) entry which is preliminary data.</text>
</comment>
<accession>A0AA37T8Y3</accession>
<name>A0AA37T8Y3_9GAMM</name>
<gene>
    <name evidence="2" type="ORF">GCM10007877_35450</name>
</gene>
<keyword evidence="1" id="KW-1133">Transmembrane helix</keyword>
<keyword evidence="3" id="KW-1185">Reference proteome</keyword>
<dbReference type="EMBL" id="BSPD01000091">
    <property type="protein sequence ID" value="GLS27826.1"/>
    <property type="molecule type" value="Genomic_DNA"/>
</dbReference>
<keyword evidence="1" id="KW-0812">Transmembrane</keyword>
<dbReference type="RefSeq" id="WP_232595195.1">
    <property type="nucleotide sequence ID" value="NZ_BSPD01000091.1"/>
</dbReference>
<reference evidence="2 3" key="1">
    <citation type="journal article" date="2014" name="Int. J. Syst. Evol. Microbiol.">
        <title>Complete genome sequence of Corynebacterium casei LMG S-19264T (=DSM 44701T), isolated from a smear-ripened cheese.</title>
        <authorList>
            <consortium name="US DOE Joint Genome Institute (JGI-PGF)"/>
            <person name="Walter F."/>
            <person name="Albersmeier A."/>
            <person name="Kalinowski J."/>
            <person name="Ruckert C."/>
        </authorList>
    </citation>
    <scope>NUCLEOTIDE SEQUENCE [LARGE SCALE GENOMIC DNA]</scope>
    <source>
        <strain evidence="2 3">NBRC 110095</strain>
    </source>
</reference>
<keyword evidence="1" id="KW-0472">Membrane</keyword>
<protein>
    <submittedName>
        <fullName evidence="2">Uncharacterized protein</fullName>
    </submittedName>
</protein>
<proteinExistence type="predicted"/>
<organism evidence="2 3">
    <name type="scientific">Marinibactrum halimedae</name>
    <dbReference type="NCBI Taxonomy" id="1444977"/>
    <lineage>
        <taxon>Bacteria</taxon>
        <taxon>Pseudomonadati</taxon>
        <taxon>Pseudomonadota</taxon>
        <taxon>Gammaproteobacteria</taxon>
        <taxon>Cellvibrionales</taxon>
        <taxon>Cellvibrionaceae</taxon>
        <taxon>Marinibactrum</taxon>
    </lineage>
</organism>
<evidence type="ECO:0000313" key="2">
    <source>
        <dbReference type="EMBL" id="GLS27826.1"/>
    </source>
</evidence>
<evidence type="ECO:0000256" key="1">
    <source>
        <dbReference type="SAM" id="Phobius"/>
    </source>
</evidence>
<feature type="transmembrane region" description="Helical" evidence="1">
    <location>
        <begin position="25"/>
        <end position="44"/>
    </location>
</feature>
<evidence type="ECO:0000313" key="3">
    <source>
        <dbReference type="Proteomes" id="UP001156870"/>
    </source>
</evidence>
<sequence>MKSLTLLYSLFEVSGFYLATDLLQMALAVFVLLMTVFGEVIRRLSFSLFWEGRKVVIEIKLSDRKK</sequence>
<dbReference type="Proteomes" id="UP001156870">
    <property type="component" value="Unassembled WGS sequence"/>
</dbReference>
<dbReference type="AlphaFoldDB" id="A0AA37T8Y3"/>